<dbReference type="InterPro" id="IPR018095">
    <property type="entry name" value="Thymidylate_kin_CS"/>
</dbReference>
<dbReference type="CDD" id="cd01672">
    <property type="entry name" value="TMPK"/>
    <property type="match status" value="1"/>
</dbReference>
<dbReference type="InterPro" id="IPR018094">
    <property type="entry name" value="Thymidylate_kinase"/>
</dbReference>
<comment type="similarity">
    <text evidence="1 11">Belongs to the thymidylate kinase family.</text>
</comment>
<keyword evidence="6 11" id="KW-0547">Nucleotide-binding</keyword>
<dbReference type="GO" id="GO:0005829">
    <property type="term" value="C:cytosol"/>
    <property type="evidence" value="ECO:0007669"/>
    <property type="project" value="TreeGrafter"/>
</dbReference>
<dbReference type="GO" id="GO:0006233">
    <property type="term" value="P:dTDP biosynthetic process"/>
    <property type="evidence" value="ECO:0007669"/>
    <property type="project" value="InterPro"/>
</dbReference>
<evidence type="ECO:0000256" key="8">
    <source>
        <dbReference type="ARBA" id="ARBA00022840"/>
    </source>
</evidence>
<dbReference type="SUPFAM" id="SSF52540">
    <property type="entry name" value="P-loop containing nucleoside triphosphate hydrolases"/>
    <property type="match status" value="1"/>
</dbReference>
<dbReference type="PANTHER" id="PTHR10344:SF4">
    <property type="entry name" value="UMP-CMP KINASE 2, MITOCHONDRIAL"/>
    <property type="match status" value="1"/>
</dbReference>
<keyword evidence="5 11" id="KW-0545">Nucleotide biosynthesis</keyword>
<dbReference type="HAMAP" id="MF_00165">
    <property type="entry name" value="Thymidylate_kinase"/>
    <property type="match status" value="1"/>
</dbReference>
<keyword evidence="7 11" id="KW-0418">Kinase</keyword>
<proteinExistence type="inferred from homology"/>
<evidence type="ECO:0000256" key="2">
    <source>
        <dbReference type="ARBA" id="ARBA00012980"/>
    </source>
</evidence>
<evidence type="ECO:0000256" key="6">
    <source>
        <dbReference type="ARBA" id="ARBA00022741"/>
    </source>
</evidence>
<evidence type="ECO:0000313" key="14">
    <source>
        <dbReference type="Proteomes" id="UP000008323"/>
    </source>
</evidence>
<dbReference type="STRING" id="59748.PA0169"/>
<dbReference type="PROSITE" id="PS01331">
    <property type="entry name" value="THYMIDYLATE_KINASE"/>
    <property type="match status" value="1"/>
</dbReference>
<gene>
    <name evidence="11 13" type="primary">tmk</name>
    <name evidence="13" type="ordered locus">PA0169</name>
</gene>
<evidence type="ECO:0000256" key="7">
    <source>
        <dbReference type="ARBA" id="ARBA00022777"/>
    </source>
</evidence>
<evidence type="ECO:0000256" key="10">
    <source>
        <dbReference type="ARBA" id="ARBA00057735"/>
    </source>
</evidence>
<reference evidence="13 14" key="1">
    <citation type="journal article" date="2008" name="J. Bacteriol.">
        <title>Comparative genome analysis of 'Candidatus Phytoplasma australiense' (subgroup tuf-Australia I; rp-A) and 'Ca. Phytoplasma asteris' strains OY-M and AY-WB.</title>
        <authorList>
            <person name="Tran-Nguyen L.T."/>
            <person name="Kube M."/>
            <person name="Schneider B."/>
            <person name="Reinhardt R."/>
            <person name="Gibb K.S."/>
        </authorList>
    </citation>
    <scope>NUCLEOTIDE SEQUENCE [LARGE SCALE GENOMIC DNA]</scope>
</reference>
<dbReference type="Gene3D" id="3.40.50.300">
    <property type="entry name" value="P-loop containing nucleotide triphosphate hydrolases"/>
    <property type="match status" value="1"/>
</dbReference>
<dbReference type="InterPro" id="IPR027417">
    <property type="entry name" value="P-loop_NTPase"/>
</dbReference>
<evidence type="ECO:0000256" key="11">
    <source>
        <dbReference type="HAMAP-Rule" id="MF_00165"/>
    </source>
</evidence>
<dbReference type="FunFam" id="3.40.50.300:FF:000225">
    <property type="entry name" value="Thymidylate kinase"/>
    <property type="match status" value="1"/>
</dbReference>
<evidence type="ECO:0000256" key="3">
    <source>
        <dbReference type="ARBA" id="ARBA00017144"/>
    </source>
</evidence>
<evidence type="ECO:0000259" key="12">
    <source>
        <dbReference type="Pfam" id="PF02223"/>
    </source>
</evidence>
<dbReference type="GO" id="GO:0006227">
    <property type="term" value="P:dUDP biosynthetic process"/>
    <property type="evidence" value="ECO:0007669"/>
    <property type="project" value="TreeGrafter"/>
</dbReference>
<feature type="domain" description="Thymidylate kinase-like" evidence="12">
    <location>
        <begin position="5"/>
        <end position="193"/>
    </location>
</feature>
<name>B1V972_PHYAS</name>
<evidence type="ECO:0000256" key="9">
    <source>
        <dbReference type="ARBA" id="ARBA00048743"/>
    </source>
</evidence>
<dbReference type="Pfam" id="PF02223">
    <property type="entry name" value="Thymidylate_kin"/>
    <property type="match status" value="1"/>
</dbReference>
<evidence type="ECO:0000256" key="5">
    <source>
        <dbReference type="ARBA" id="ARBA00022727"/>
    </source>
</evidence>
<dbReference type="NCBIfam" id="TIGR00041">
    <property type="entry name" value="DTMP_kinase"/>
    <property type="match status" value="1"/>
</dbReference>
<keyword evidence="4 11" id="KW-0808">Transferase</keyword>
<sequence length="209" mass="24337">MFISFEGGEASGKTTLARILAQKLSGNKHQIVLTKEPGGYHPFLFIREKILNPEMPPIDLKTEALLYAADRNEHLKNIILPALKENKIVICDRYLDSSFVYQGYARKLGQKYIEYINDFALKHLPNITFYLDLDPVIAKKRLELFRPDKQNRLDLETIEFHQKIREGYLKLAQKENKRIIKIQADNSLPQLSSLIYQKVKHLLCQTNHF</sequence>
<dbReference type="EMBL" id="AM422018">
    <property type="protein sequence ID" value="CAM11504.1"/>
    <property type="molecule type" value="Genomic_DNA"/>
</dbReference>
<comment type="function">
    <text evidence="10 11">Phosphorylation of dTMP to form dTDP in both de novo and salvage pathways of dTTP synthesis.</text>
</comment>
<feature type="binding site" evidence="11">
    <location>
        <begin position="7"/>
        <end position="14"/>
    </location>
    <ligand>
        <name>ATP</name>
        <dbReference type="ChEBI" id="CHEBI:30616"/>
    </ligand>
</feature>
<dbReference type="eggNOG" id="COG0125">
    <property type="taxonomic scope" value="Bacteria"/>
</dbReference>
<dbReference type="GO" id="GO:0006235">
    <property type="term" value="P:dTTP biosynthetic process"/>
    <property type="evidence" value="ECO:0007669"/>
    <property type="project" value="UniProtKB-UniRule"/>
</dbReference>
<dbReference type="GO" id="GO:0004798">
    <property type="term" value="F:dTMP kinase activity"/>
    <property type="evidence" value="ECO:0007669"/>
    <property type="project" value="UniProtKB-UniRule"/>
</dbReference>
<evidence type="ECO:0000313" key="13">
    <source>
        <dbReference type="EMBL" id="CAM11504.1"/>
    </source>
</evidence>
<dbReference type="InterPro" id="IPR039430">
    <property type="entry name" value="Thymidylate_kin-like_dom"/>
</dbReference>
<dbReference type="EC" id="2.7.4.9" evidence="2 11"/>
<dbReference type="Proteomes" id="UP000008323">
    <property type="component" value="Chromosome"/>
</dbReference>
<dbReference type="AlphaFoldDB" id="B1V972"/>
<accession>B1V972</accession>
<keyword evidence="8 11" id="KW-0067">ATP-binding</keyword>
<comment type="catalytic activity">
    <reaction evidence="9 11">
        <text>dTMP + ATP = dTDP + ADP</text>
        <dbReference type="Rhea" id="RHEA:13517"/>
        <dbReference type="ChEBI" id="CHEBI:30616"/>
        <dbReference type="ChEBI" id="CHEBI:58369"/>
        <dbReference type="ChEBI" id="CHEBI:63528"/>
        <dbReference type="ChEBI" id="CHEBI:456216"/>
        <dbReference type="EC" id="2.7.4.9"/>
    </reaction>
</comment>
<dbReference type="GO" id="GO:0005524">
    <property type="term" value="F:ATP binding"/>
    <property type="evidence" value="ECO:0007669"/>
    <property type="project" value="UniProtKB-UniRule"/>
</dbReference>
<organism evidence="13 14">
    <name type="scientific">Phytoplasma australiense</name>
    <dbReference type="NCBI Taxonomy" id="59748"/>
    <lineage>
        <taxon>Bacteria</taxon>
        <taxon>Bacillati</taxon>
        <taxon>Mycoplasmatota</taxon>
        <taxon>Mollicutes</taxon>
        <taxon>Acholeplasmatales</taxon>
        <taxon>Acholeplasmataceae</taxon>
        <taxon>Candidatus Phytoplasma</taxon>
        <taxon>16SrXII (Stolbur group)</taxon>
    </lineage>
</organism>
<evidence type="ECO:0000256" key="1">
    <source>
        <dbReference type="ARBA" id="ARBA00009776"/>
    </source>
</evidence>
<dbReference type="PANTHER" id="PTHR10344">
    <property type="entry name" value="THYMIDYLATE KINASE"/>
    <property type="match status" value="1"/>
</dbReference>
<dbReference type="KEGG" id="pal:PA0169"/>
<protein>
    <recommendedName>
        <fullName evidence="3 11">Thymidylate kinase</fullName>
        <ecNumber evidence="2 11">2.7.4.9</ecNumber>
    </recommendedName>
    <alternativeName>
        <fullName evidence="11">dTMP kinase</fullName>
    </alternativeName>
</protein>
<evidence type="ECO:0000256" key="4">
    <source>
        <dbReference type="ARBA" id="ARBA00022679"/>
    </source>
</evidence>